<dbReference type="GO" id="GO:0043162">
    <property type="term" value="P:ubiquitin-dependent protein catabolic process via the multivesicular body sorting pathway"/>
    <property type="evidence" value="ECO:0007669"/>
    <property type="project" value="UniProtKB-ARBA"/>
</dbReference>
<keyword evidence="3 6" id="KW-0813">Transport</keyword>
<evidence type="ECO:0000256" key="4">
    <source>
        <dbReference type="ARBA" id="ARBA00022753"/>
    </source>
</evidence>
<keyword evidence="5 6" id="KW-0653">Protein transport</keyword>
<evidence type="ECO:0000259" key="8">
    <source>
        <dbReference type="PROSITE" id="PS51314"/>
    </source>
</evidence>
<dbReference type="InParanoid" id="A0A4S2N265"/>
<sequence length="218" mass="24683">MDTSTPTPPPPPPKPSTPQAPPTPTKPQHTSNQPSTTPSTTTTTLSPPTEPFIPPNLRTYTVADLQYLSHSPTLLTSLFTLHHPTSHQSATLLTTALNTNLTTAQRLSTLESQLQSTRHSTQQKLLATRDLEQAWRVKEKEMYAELKRFSEIEVARRLREDVERREAEAAEWERELLEGAWEGGVEEWVKGYREKRKEVGLGRERIGRWGEGRVGGWR</sequence>
<comment type="similarity">
    <text evidence="2">Belongs to the VPS37 family.</text>
</comment>
<dbReference type="OrthoDB" id="10260857at2759"/>
<evidence type="ECO:0000256" key="3">
    <source>
        <dbReference type="ARBA" id="ARBA00022448"/>
    </source>
</evidence>
<name>A0A4S2N265_9PEZI</name>
<dbReference type="Pfam" id="PF07200">
    <property type="entry name" value="Mod_r"/>
    <property type="match status" value="1"/>
</dbReference>
<accession>A0A4S2N265</accession>
<dbReference type="EMBL" id="ML220114">
    <property type="protein sequence ID" value="TGZ83157.1"/>
    <property type="molecule type" value="Genomic_DNA"/>
</dbReference>
<evidence type="ECO:0000256" key="1">
    <source>
        <dbReference type="ARBA" id="ARBA00004177"/>
    </source>
</evidence>
<protein>
    <recommendedName>
        <fullName evidence="8">VPS37 C-terminal domain-containing protein</fullName>
    </recommendedName>
</protein>
<dbReference type="Proteomes" id="UP000298138">
    <property type="component" value="Unassembled WGS sequence"/>
</dbReference>
<keyword evidence="10" id="KW-1185">Reference proteome</keyword>
<feature type="compositionally biased region" description="Pro residues" evidence="7">
    <location>
        <begin position="1"/>
        <end position="25"/>
    </location>
</feature>
<dbReference type="AlphaFoldDB" id="A0A4S2N265"/>
<feature type="domain" description="VPS37 C-terminal" evidence="8">
    <location>
        <begin position="132"/>
        <end position="218"/>
    </location>
</feature>
<proteinExistence type="inferred from homology"/>
<evidence type="ECO:0000256" key="7">
    <source>
        <dbReference type="SAM" id="MobiDB-lite"/>
    </source>
</evidence>
<organism evidence="9 10">
    <name type="scientific">Ascodesmis nigricans</name>
    <dbReference type="NCBI Taxonomy" id="341454"/>
    <lineage>
        <taxon>Eukaryota</taxon>
        <taxon>Fungi</taxon>
        <taxon>Dikarya</taxon>
        <taxon>Ascomycota</taxon>
        <taxon>Pezizomycotina</taxon>
        <taxon>Pezizomycetes</taxon>
        <taxon>Pezizales</taxon>
        <taxon>Ascodesmidaceae</taxon>
        <taxon>Ascodesmis</taxon>
    </lineage>
</organism>
<evidence type="ECO:0000313" key="9">
    <source>
        <dbReference type="EMBL" id="TGZ83157.1"/>
    </source>
</evidence>
<reference evidence="9 10" key="1">
    <citation type="submission" date="2019-04" db="EMBL/GenBank/DDBJ databases">
        <title>Comparative genomics and transcriptomics to analyze fruiting body development in filamentous ascomycetes.</title>
        <authorList>
            <consortium name="DOE Joint Genome Institute"/>
            <person name="Lutkenhaus R."/>
            <person name="Traeger S."/>
            <person name="Breuer J."/>
            <person name="Kuo A."/>
            <person name="Lipzen A."/>
            <person name="Pangilinan J."/>
            <person name="Dilworth D."/>
            <person name="Sandor L."/>
            <person name="Poggeler S."/>
            <person name="Barry K."/>
            <person name="Grigoriev I.V."/>
            <person name="Nowrousian M."/>
        </authorList>
    </citation>
    <scope>NUCLEOTIDE SEQUENCE [LARGE SCALE GENOMIC DNA]</scope>
    <source>
        <strain evidence="9 10">CBS 389.68</strain>
    </source>
</reference>
<dbReference type="PANTHER" id="PTHR13678">
    <property type="entry name" value="VACUOLAR PROTEIN SORTING-ASSOCIATED PROTEIN 37"/>
    <property type="match status" value="1"/>
</dbReference>
<dbReference type="GO" id="GO:0006623">
    <property type="term" value="P:protein targeting to vacuole"/>
    <property type="evidence" value="ECO:0007669"/>
    <property type="project" value="TreeGrafter"/>
</dbReference>
<feature type="region of interest" description="Disordered" evidence="7">
    <location>
        <begin position="1"/>
        <end position="55"/>
    </location>
</feature>
<feature type="compositionally biased region" description="Low complexity" evidence="7">
    <location>
        <begin position="26"/>
        <end position="47"/>
    </location>
</feature>
<dbReference type="GO" id="GO:0000813">
    <property type="term" value="C:ESCRT I complex"/>
    <property type="evidence" value="ECO:0007669"/>
    <property type="project" value="TreeGrafter"/>
</dbReference>
<dbReference type="PANTHER" id="PTHR13678:SF2">
    <property type="entry name" value="VACUOLAR PROTEIN SORTING-ASSOCIATED PROTEIN 37A"/>
    <property type="match status" value="1"/>
</dbReference>
<dbReference type="SUPFAM" id="SSF140111">
    <property type="entry name" value="Endosomal sorting complex assembly domain"/>
    <property type="match status" value="1"/>
</dbReference>
<gene>
    <name evidence="9" type="ORF">EX30DRAFT_394390</name>
</gene>
<dbReference type="STRING" id="341454.A0A4S2N265"/>
<keyword evidence="4" id="KW-0967">Endosome</keyword>
<evidence type="ECO:0000256" key="2">
    <source>
        <dbReference type="ARBA" id="ARBA00007617"/>
    </source>
</evidence>
<dbReference type="InterPro" id="IPR009851">
    <property type="entry name" value="Mod_r"/>
</dbReference>
<dbReference type="InterPro" id="IPR037202">
    <property type="entry name" value="ESCRT_assembly_dom"/>
</dbReference>
<dbReference type="PROSITE" id="PS51314">
    <property type="entry name" value="VPS37_C"/>
    <property type="match status" value="1"/>
</dbReference>
<evidence type="ECO:0000256" key="6">
    <source>
        <dbReference type="PROSITE-ProRule" id="PRU00646"/>
    </source>
</evidence>
<evidence type="ECO:0000256" key="5">
    <source>
        <dbReference type="ARBA" id="ARBA00022927"/>
    </source>
</evidence>
<dbReference type="GO" id="GO:0006612">
    <property type="term" value="P:protein targeting to membrane"/>
    <property type="evidence" value="ECO:0007669"/>
    <property type="project" value="TreeGrafter"/>
</dbReference>
<comment type="subcellular location">
    <subcellularLocation>
        <location evidence="1">Endosome</location>
    </subcellularLocation>
</comment>
<evidence type="ECO:0000313" key="10">
    <source>
        <dbReference type="Proteomes" id="UP000298138"/>
    </source>
</evidence>